<dbReference type="PANTHER" id="PTHR30121">
    <property type="entry name" value="UNCHARACTERIZED PROTEIN YJGR-RELATED"/>
    <property type="match status" value="1"/>
</dbReference>
<reference evidence="2 3" key="1">
    <citation type="submission" date="2018-09" db="EMBL/GenBank/DDBJ databases">
        <title>Paenibacillus aracenensis nov. sp. isolated from a cave in southern Spain.</title>
        <authorList>
            <person name="Jurado V."/>
            <person name="Gutierrez-Patricio S."/>
            <person name="Gonzalez-Pimentel J.L."/>
            <person name="Miller A.Z."/>
            <person name="Laiz L."/>
            <person name="Saiz-Jimenez C."/>
        </authorList>
    </citation>
    <scope>NUCLEOTIDE SEQUENCE [LARGE SCALE GENOMIC DNA]</scope>
    <source>
        <strain evidence="2 3">JCM 19203</strain>
    </source>
</reference>
<protein>
    <submittedName>
        <fullName evidence="2">DUF87 domain-containing protein</fullName>
    </submittedName>
</protein>
<dbReference type="Pfam" id="PF19044">
    <property type="entry name" value="P-loop_TraG"/>
    <property type="match status" value="1"/>
</dbReference>
<dbReference type="RefSeq" id="WP_120106972.1">
    <property type="nucleotide sequence ID" value="NZ_QXQB01000001.1"/>
</dbReference>
<keyword evidence="3" id="KW-1185">Reference proteome</keyword>
<dbReference type="InterPro" id="IPR043964">
    <property type="entry name" value="P-loop_TraG"/>
</dbReference>
<gene>
    <name evidence="2" type="ORF">D3P09_02690</name>
</gene>
<evidence type="ECO:0000313" key="3">
    <source>
        <dbReference type="Proteomes" id="UP000267798"/>
    </source>
</evidence>
<proteinExistence type="predicted"/>
<dbReference type="PANTHER" id="PTHR30121:SF6">
    <property type="entry name" value="SLR6007 PROTEIN"/>
    <property type="match status" value="1"/>
</dbReference>
<dbReference type="InterPro" id="IPR027417">
    <property type="entry name" value="P-loop_NTPase"/>
</dbReference>
<organism evidence="2 3">
    <name type="scientific">Paenibacillus pinisoli</name>
    <dbReference type="NCBI Taxonomy" id="1276110"/>
    <lineage>
        <taxon>Bacteria</taxon>
        <taxon>Bacillati</taxon>
        <taxon>Bacillota</taxon>
        <taxon>Bacilli</taxon>
        <taxon>Bacillales</taxon>
        <taxon>Paenibacillaceae</taxon>
        <taxon>Paenibacillus</taxon>
    </lineage>
</organism>
<evidence type="ECO:0000313" key="2">
    <source>
        <dbReference type="EMBL" id="RJX40943.1"/>
    </source>
</evidence>
<dbReference type="InterPro" id="IPR051162">
    <property type="entry name" value="T4SS_component"/>
</dbReference>
<dbReference type="AlphaFoldDB" id="A0A3A6Q068"/>
<comment type="caution">
    <text evidence="2">The sequence shown here is derived from an EMBL/GenBank/DDBJ whole genome shotgun (WGS) entry which is preliminary data.</text>
</comment>
<dbReference type="Proteomes" id="UP000267798">
    <property type="component" value="Unassembled WGS sequence"/>
</dbReference>
<accession>A0A3A6Q068</accession>
<dbReference type="SUPFAM" id="SSF52540">
    <property type="entry name" value="P-loop containing nucleoside triphosphate hydrolases"/>
    <property type="match status" value="1"/>
</dbReference>
<dbReference type="Gene3D" id="3.40.50.300">
    <property type="entry name" value="P-loop containing nucleotide triphosphate hydrolases"/>
    <property type="match status" value="2"/>
</dbReference>
<sequence length="618" mass="70201">MLEASQRLIESWRKSKSHIVVNGGLDGRDEKNGHYVRVLMIRDFPPMLLTGYLDMLDAMVTAEGATLRKNIRYAKSDAKWGWSMKNKLNRLERNVKAAQDSGDPERKAEAAARDTILALRDAAYKEERKLVDVFTFLTISAPKKHQLHAAEEKLRSWFEDVMGSLDSLEREQLEAMKQMSPVADPNTPSSQFFNKQHYGRVTTDEVAARTYPFTRGSFSDTQGLYFGRRTEDGGFCFINLCDPDDPRAQNITVFGKTGQGKSFFMKALVVSMLEEGIHVFVFDLDGEWRDLCEYVGGVYVDHTAGTGRYYEPLTIMPPLPEIDEDCITFNKSRRQQAIDAGVRTFSLLAKGLTNNETFEAGESIKRVFDSAGIDPEDITTWDAPYSGPRPTIHRVFEDLESEAKHNSDAKSLYDKIKIYFIGIYNGLFAIEEPLEFSKAKLVVYKVGLGQVKDSEVNDERAQQAQLKMSMAIDAVNANIQYLKFQGAYFSAALVDEGQRQTQNPELRSAIFNWYTAIRKWNGMMILGSNTPSIMLDTAEGQGMWENTNTKVYFYMEQSAIRALTQHSDIPYEIQAKISENEDTNRFVLEYHKRYDELLMQVPDAEARLYKTRGLKSAG</sequence>
<dbReference type="OrthoDB" id="9804380at2"/>
<dbReference type="EMBL" id="QXQB01000001">
    <property type="protein sequence ID" value="RJX40943.1"/>
    <property type="molecule type" value="Genomic_DNA"/>
</dbReference>
<evidence type="ECO:0000259" key="1">
    <source>
        <dbReference type="Pfam" id="PF19044"/>
    </source>
</evidence>
<name>A0A3A6Q068_9BACL</name>
<feature type="domain" description="TraG P-loop" evidence="1">
    <location>
        <begin position="249"/>
        <end position="454"/>
    </location>
</feature>